<keyword evidence="3" id="KW-1185">Reference proteome</keyword>
<comment type="caution">
    <text evidence="2">The sequence shown here is derived from an EMBL/GenBank/DDBJ whole genome shotgun (WGS) entry which is preliminary data.</text>
</comment>
<dbReference type="AlphaFoldDB" id="A0A3S5CKP3"/>
<sequence length="99" mass="10317">MHRRQYYSQITGYILTPFILLPIRCQTRSSSAHASPAQTGQSGCVPGPGTPRPPSSSGIGSSLHGHAPGATATELSASLTGVGEADWKTHLELVDLGAY</sequence>
<evidence type="ECO:0000313" key="3">
    <source>
        <dbReference type="Proteomes" id="UP000784294"/>
    </source>
</evidence>
<reference evidence="2" key="1">
    <citation type="submission" date="2018-11" db="EMBL/GenBank/DDBJ databases">
        <authorList>
            <consortium name="Pathogen Informatics"/>
        </authorList>
    </citation>
    <scope>NUCLEOTIDE SEQUENCE</scope>
</reference>
<organism evidence="2 3">
    <name type="scientific">Protopolystoma xenopodis</name>
    <dbReference type="NCBI Taxonomy" id="117903"/>
    <lineage>
        <taxon>Eukaryota</taxon>
        <taxon>Metazoa</taxon>
        <taxon>Spiralia</taxon>
        <taxon>Lophotrochozoa</taxon>
        <taxon>Platyhelminthes</taxon>
        <taxon>Monogenea</taxon>
        <taxon>Polyopisthocotylea</taxon>
        <taxon>Polystomatidea</taxon>
        <taxon>Polystomatidae</taxon>
        <taxon>Protopolystoma</taxon>
    </lineage>
</organism>
<feature type="region of interest" description="Disordered" evidence="1">
    <location>
        <begin position="30"/>
        <end position="72"/>
    </location>
</feature>
<proteinExistence type="predicted"/>
<gene>
    <name evidence="2" type="ORF">PXEA_LOCUS9732</name>
</gene>
<feature type="compositionally biased region" description="Polar residues" evidence="1">
    <location>
        <begin position="30"/>
        <end position="42"/>
    </location>
</feature>
<evidence type="ECO:0000313" key="2">
    <source>
        <dbReference type="EMBL" id="VEL16292.1"/>
    </source>
</evidence>
<accession>A0A3S5CKP3</accession>
<dbReference type="EMBL" id="CAAALY010027900">
    <property type="protein sequence ID" value="VEL16292.1"/>
    <property type="molecule type" value="Genomic_DNA"/>
</dbReference>
<dbReference type="Proteomes" id="UP000784294">
    <property type="component" value="Unassembled WGS sequence"/>
</dbReference>
<name>A0A3S5CKP3_9PLAT</name>
<evidence type="ECO:0000256" key="1">
    <source>
        <dbReference type="SAM" id="MobiDB-lite"/>
    </source>
</evidence>
<protein>
    <submittedName>
        <fullName evidence="2">Uncharacterized protein</fullName>
    </submittedName>
</protein>